<organism evidence="1 2">
    <name type="scientific">Pomacea canaliculata</name>
    <name type="common">Golden apple snail</name>
    <dbReference type="NCBI Taxonomy" id="400727"/>
    <lineage>
        <taxon>Eukaryota</taxon>
        <taxon>Metazoa</taxon>
        <taxon>Spiralia</taxon>
        <taxon>Lophotrochozoa</taxon>
        <taxon>Mollusca</taxon>
        <taxon>Gastropoda</taxon>
        <taxon>Caenogastropoda</taxon>
        <taxon>Architaenioglossa</taxon>
        <taxon>Ampullarioidea</taxon>
        <taxon>Ampullariidae</taxon>
        <taxon>Pomacea</taxon>
    </lineage>
</organism>
<dbReference type="EMBL" id="PZQS01000003">
    <property type="protein sequence ID" value="PVD34990.1"/>
    <property type="molecule type" value="Genomic_DNA"/>
</dbReference>
<dbReference type="Proteomes" id="UP000245119">
    <property type="component" value="Linkage Group LG3"/>
</dbReference>
<name>A0A2T7PNI0_POMCA</name>
<proteinExistence type="predicted"/>
<gene>
    <name evidence="1" type="ORF">C0Q70_06271</name>
</gene>
<dbReference type="Gene3D" id="2.40.50.120">
    <property type="match status" value="1"/>
</dbReference>
<evidence type="ECO:0000313" key="2">
    <source>
        <dbReference type="Proteomes" id="UP000245119"/>
    </source>
</evidence>
<comment type="caution">
    <text evidence="1">The sequence shown here is derived from an EMBL/GenBank/DDBJ whole genome shotgun (WGS) entry which is preliminary data.</text>
</comment>
<dbReference type="InterPro" id="IPR008993">
    <property type="entry name" value="TIMP-like_OB-fold"/>
</dbReference>
<keyword evidence="2" id="KW-1185">Reference proteome</keyword>
<accession>A0A2T7PNI0</accession>
<dbReference type="AlphaFoldDB" id="A0A2T7PNI0"/>
<reference evidence="1 2" key="1">
    <citation type="submission" date="2018-04" db="EMBL/GenBank/DDBJ databases">
        <title>The genome of golden apple snail Pomacea canaliculata provides insight into stress tolerance and invasive adaptation.</title>
        <authorList>
            <person name="Liu C."/>
            <person name="Liu B."/>
            <person name="Ren Y."/>
            <person name="Zhang Y."/>
            <person name="Wang H."/>
            <person name="Li S."/>
            <person name="Jiang F."/>
            <person name="Yin L."/>
            <person name="Zhang G."/>
            <person name="Qian W."/>
            <person name="Fan W."/>
        </authorList>
    </citation>
    <scope>NUCLEOTIDE SEQUENCE [LARGE SCALE GENOMIC DNA]</scope>
    <source>
        <strain evidence="1">SZHN2017</strain>
        <tissue evidence="1">Muscle</tissue>
    </source>
</reference>
<dbReference type="SUPFAM" id="SSF50242">
    <property type="entry name" value="TIMP-like"/>
    <property type="match status" value="1"/>
</dbReference>
<evidence type="ECO:0000313" key="1">
    <source>
        <dbReference type="EMBL" id="PVD34990.1"/>
    </source>
</evidence>
<sequence length="143" mass="16377">MEGSALEDRKSPWRLLIRGTAIAEYKERDPSTAIGDSWMLDQTAMWVYTVMIDEVFWAKEEFKGMENITVITSVADNLCGTRFELDVPYIFCVFANNGTFTTGLCEPNMSWDHTEEGDKEFISSLIPRYCTRQKVKNARKTAP</sequence>
<protein>
    <submittedName>
        <fullName evidence="1">Uncharacterized protein</fullName>
    </submittedName>
</protein>